<keyword evidence="9" id="KW-1185">Reference proteome</keyword>
<dbReference type="AlphaFoldDB" id="A0A671LXD8"/>
<keyword evidence="4" id="KW-0442">Lipid degradation</keyword>
<name>A0A671LXD8_9TELE</name>
<comment type="similarity">
    <text evidence="2">Belongs to the glycosyl hydrolase 33 family.</text>
</comment>
<evidence type="ECO:0000256" key="5">
    <source>
        <dbReference type="ARBA" id="ARBA00023277"/>
    </source>
</evidence>
<keyword evidence="5" id="KW-0119">Carbohydrate metabolism</keyword>
<reference evidence="8" key="2">
    <citation type="submission" date="2025-09" db="UniProtKB">
        <authorList>
            <consortium name="Ensembl"/>
        </authorList>
    </citation>
    <scope>IDENTIFICATION</scope>
</reference>
<evidence type="ECO:0000313" key="8">
    <source>
        <dbReference type="Ensembl" id="ENSSANP00000023942.1"/>
    </source>
</evidence>
<evidence type="ECO:0000256" key="1">
    <source>
        <dbReference type="ARBA" id="ARBA00000427"/>
    </source>
</evidence>
<keyword evidence="6" id="KW-0378">Hydrolase</keyword>
<feature type="domain" description="Sialidase" evidence="7">
    <location>
        <begin position="96"/>
        <end position="336"/>
    </location>
</feature>
<dbReference type="GO" id="GO:0006689">
    <property type="term" value="P:ganglioside catabolic process"/>
    <property type="evidence" value="ECO:0007669"/>
    <property type="project" value="TreeGrafter"/>
</dbReference>
<dbReference type="PANTHER" id="PTHR10628:SF23">
    <property type="entry name" value="SIALIDASE-3"/>
    <property type="match status" value="1"/>
</dbReference>
<comment type="catalytic activity">
    <reaction evidence="1">
        <text>Hydrolysis of alpha-(2-&gt;3)-, alpha-(2-&gt;6)-, alpha-(2-&gt;8)- glycosidic linkages of terminal sialic acid residues in oligosaccharides, glycoproteins, glycolipids, colominic acid and synthetic substrates.</text>
        <dbReference type="EC" id="3.2.1.18"/>
    </reaction>
</comment>
<dbReference type="GO" id="GO:0016020">
    <property type="term" value="C:membrane"/>
    <property type="evidence" value="ECO:0007669"/>
    <property type="project" value="TreeGrafter"/>
</dbReference>
<dbReference type="Ensembl" id="ENSSANT00000025511.1">
    <property type="protein sequence ID" value="ENSSANP00000023942.1"/>
    <property type="gene ID" value="ENSSANG00000012328.1"/>
</dbReference>
<dbReference type="InterPro" id="IPR026856">
    <property type="entry name" value="Sialidase_fam"/>
</dbReference>
<dbReference type="GO" id="GO:0005737">
    <property type="term" value="C:cytoplasm"/>
    <property type="evidence" value="ECO:0007669"/>
    <property type="project" value="TreeGrafter"/>
</dbReference>
<reference evidence="8" key="1">
    <citation type="submission" date="2025-08" db="UniProtKB">
        <authorList>
            <consortium name="Ensembl"/>
        </authorList>
    </citation>
    <scope>IDENTIFICATION</scope>
</reference>
<evidence type="ECO:0000256" key="2">
    <source>
        <dbReference type="ARBA" id="ARBA00009348"/>
    </source>
</evidence>
<evidence type="ECO:0000256" key="3">
    <source>
        <dbReference type="ARBA" id="ARBA00012733"/>
    </source>
</evidence>
<dbReference type="GO" id="GO:0004308">
    <property type="term" value="F:exo-alpha-sialidase activity"/>
    <property type="evidence" value="ECO:0007669"/>
    <property type="project" value="UniProtKB-EC"/>
</dbReference>
<keyword evidence="4" id="KW-0443">Lipid metabolism</keyword>
<dbReference type="Pfam" id="PF13088">
    <property type="entry name" value="BNR_2"/>
    <property type="match status" value="1"/>
</dbReference>
<keyword evidence="6" id="KW-0326">Glycosidase</keyword>
<dbReference type="InterPro" id="IPR036278">
    <property type="entry name" value="Sialidase_sf"/>
</dbReference>
<dbReference type="Proteomes" id="UP000472260">
    <property type="component" value="Unassembled WGS sequence"/>
</dbReference>
<dbReference type="CDD" id="cd15482">
    <property type="entry name" value="Sialidase_non-viral"/>
    <property type="match status" value="1"/>
</dbReference>
<dbReference type="PANTHER" id="PTHR10628">
    <property type="entry name" value="SIALIDASE"/>
    <property type="match status" value="1"/>
</dbReference>
<accession>A0A671LXD8</accession>
<organism evidence="8 9">
    <name type="scientific">Sinocyclocheilus anshuiensis</name>
    <dbReference type="NCBI Taxonomy" id="1608454"/>
    <lineage>
        <taxon>Eukaryota</taxon>
        <taxon>Metazoa</taxon>
        <taxon>Chordata</taxon>
        <taxon>Craniata</taxon>
        <taxon>Vertebrata</taxon>
        <taxon>Euteleostomi</taxon>
        <taxon>Actinopterygii</taxon>
        <taxon>Neopterygii</taxon>
        <taxon>Teleostei</taxon>
        <taxon>Ostariophysi</taxon>
        <taxon>Cypriniformes</taxon>
        <taxon>Cyprinidae</taxon>
        <taxon>Cyprininae</taxon>
        <taxon>Sinocyclocheilus</taxon>
    </lineage>
</organism>
<evidence type="ECO:0000256" key="4">
    <source>
        <dbReference type="ARBA" id="ARBA00022963"/>
    </source>
</evidence>
<sequence>MDDKTPFDLTDIKTIFKQEQPQVCWCCCKRQVTYRIPALIYISENKTYLAFAEKRKKPSDTYADKLVMRRGLWEDVKKKIEVLDIGIVVMSCSLQLVYQTTATLFLFFICVPDGVSEISQIDAKKNQARLCYVTSQDTGKNWSVITELKDVIREKEKHWATFAVGPGHGIQTKDGRLIIPACVYYFVEPHDPTSHAVTFYSDDKGHTWQVGKHMDGESNECQMAEITDKSDSFLYCNTRSSSGYRVEALSTSSGETFEKPFTVQKLIETSNGCQGSVLYIPSHALLLYSHPTDKNERKNLGIYVNKSPRDPNQWNCKGTINNGPSGYSDLAECENTEYIACLMECGQEKEIEEIACKLYKINYAVESPQVDSP</sequence>
<dbReference type="GO" id="GO:0009313">
    <property type="term" value="P:oligosaccharide catabolic process"/>
    <property type="evidence" value="ECO:0007669"/>
    <property type="project" value="TreeGrafter"/>
</dbReference>
<proteinExistence type="inferred from homology"/>
<protein>
    <recommendedName>
        <fullName evidence="3">exo-alpha-sialidase</fullName>
        <ecNumber evidence="3">3.2.1.18</ecNumber>
    </recommendedName>
</protein>
<evidence type="ECO:0000256" key="6">
    <source>
        <dbReference type="ARBA" id="ARBA00023295"/>
    </source>
</evidence>
<dbReference type="SUPFAM" id="SSF50939">
    <property type="entry name" value="Sialidases"/>
    <property type="match status" value="1"/>
</dbReference>
<dbReference type="Gene3D" id="2.120.10.10">
    <property type="match status" value="1"/>
</dbReference>
<dbReference type="InterPro" id="IPR011040">
    <property type="entry name" value="Sialidase"/>
</dbReference>
<evidence type="ECO:0000313" key="9">
    <source>
        <dbReference type="Proteomes" id="UP000472260"/>
    </source>
</evidence>
<evidence type="ECO:0000259" key="7">
    <source>
        <dbReference type="Pfam" id="PF13088"/>
    </source>
</evidence>
<dbReference type="EC" id="3.2.1.18" evidence="3"/>